<evidence type="ECO:0000313" key="1">
    <source>
        <dbReference type="EMBL" id="GJT95916.1"/>
    </source>
</evidence>
<accession>A0ABQ5I773</accession>
<comment type="caution">
    <text evidence="1">The sequence shown here is derived from an EMBL/GenBank/DDBJ whole genome shotgun (WGS) entry which is preliminary data.</text>
</comment>
<gene>
    <name evidence="1" type="ORF">Tco_1091434</name>
</gene>
<sequence>MAAKFEIEKFNGNNFSLWKIKMKTILTKDTCLAAIGERPAEVTDNSKWAKMDRNTIANLHLALADGVLSSIEEKKTAKDIWNHLARLYEARSLHNKKFLKKIYVLRMTESTLVTEHVNNLNTLFSSHFFGL</sequence>
<dbReference type="Proteomes" id="UP001151760">
    <property type="component" value="Unassembled WGS sequence"/>
</dbReference>
<evidence type="ECO:0000313" key="2">
    <source>
        <dbReference type="Proteomes" id="UP001151760"/>
    </source>
</evidence>
<dbReference type="EMBL" id="BQNB010020434">
    <property type="protein sequence ID" value="GJT95916.1"/>
    <property type="molecule type" value="Genomic_DNA"/>
</dbReference>
<name>A0ABQ5I773_9ASTR</name>
<dbReference type="Pfam" id="PF14223">
    <property type="entry name" value="Retrotran_gag_2"/>
    <property type="match status" value="1"/>
</dbReference>
<reference evidence="1" key="1">
    <citation type="journal article" date="2022" name="Int. J. Mol. Sci.">
        <title>Draft Genome of Tanacetum Coccineum: Genomic Comparison of Closely Related Tanacetum-Family Plants.</title>
        <authorList>
            <person name="Yamashiro T."/>
            <person name="Shiraishi A."/>
            <person name="Nakayama K."/>
            <person name="Satake H."/>
        </authorList>
    </citation>
    <scope>NUCLEOTIDE SEQUENCE</scope>
</reference>
<proteinExistence type="predicted"/>
<evidence type="ECO:0008006" key="3">
    <source>
        <dbReference type="Google" id="ProtNLM"/>
    </source>
</evidence>
<organism evidence="1 2">
    <name type="scientific">Tanacetum coccineum</name>
    <dbReference type="NCBI Taxonomy" id="301880"/>
    <lineage>
        <taxon>Eukaryota</taxon>
        <taxon>Viridiplantae</taxon>
        <taxon>Streptophyta</taxon>
        <taxon>Embryophyta</taxon>
        <taxon>Tracheophyta</taxon>
        <taxon>Spermatophyta</taxon>
        <taxon>Magnoliopsida</taxon>
        <taxon>eudicotyledons</taxon>
        <taxon>Gunneridae</taxon>
        <taxon>Pentapetalae</taxon>
        <taxon>asterids</taxon>
        <taxon>campanulids</taxon>
        <taxon>Asterales</taxon>
        <taxon>Asteraceae</taxon>
        <taxon>Asteroideae</taxon>
        <taxon>Anthemideae</taxon>
        <taxon>Anthemidinae</taxon>
        <taxon>Tanacetum</taxon>
    </lineage>
</organism>
<keyword evidence="2" id="KW-1185">Reference proteome</keyword>
<reference evidence="1" key="2">
    <citation type="submission" date="2022-01" db="EMBL/GenBank/DDBJ databases">
        <authorList>
            <person name="Yamashiro T."/>
            <person name="Shiraishi A."/>
            <person name="Satake H."/>
            <person name="Nakayama K."/>
        </authorList>
    </citation>
    <scope>NUCLEOTIDE SEQUENCE</scope>
</reference>
<protein>
    <recommendedName>
        <fullName evidence="3">Gag-pol polyprotein</fullName>
    </recommendedName>
</protein>